<gene>
    <name evidence="3" type="ORF">CAMGR0001_0561</name>
</gene>
<dbReference type="Pfam" id="PF01747">
    <property type="entry name" value="ATP-sulfurylase"/>
    <property type="match status" value="1"/>
</dbReference>
<protein>
    <recommendedName>
        <fullName evidence="2">Sulphate adenylyltransferase catalytic domain-containing protein</fullName>
    </recommendedName>
</protein>
<dbReference type="PANTHER" id="PTHR43509:SF1">
    <property type="entry name" value="SULFATE ADENYLYLTRANSFERASE"/>
    <property type="match status" value="1"/>
</dbReference>
<evidence type="ECO:0000313" key="3">
    <source>
        <dbReference type="EMBL" id="EEV17729.1"/>
    </source>
</evidence>
<dbReference type="Proteomes" id="UP000005709">
    <property type="component" value="Unassembled WGS sequence"/>
</dbReference>
<dbReference type="eggNOG" id="COG2046">
    <property type="taxonomic scope" value="Bacteria"/>
</dbReference>
<dbReference type="InterPro" id="IPR024951">
    <property type="entry name" value="Sulfurylase_cat_dom"/>
</dbReference>
<reference evidence="3 4" key="1">
    <citation type="submission" date="2009-07" db="EMBL/GenBank/DDBJ databases">
        <authorList>
            <person name="Madupu R."/>
            <person name="Sebastian Y."/>
            <person name="Durkin A.S."/>
            <person name="Torralba M."/>
            <person name="Methe B."/>
            <person name="Sutton G.G."/>
            <person name="Strausberg R.L."/>
            <person name="Nelson K.E."/>
        </authorList>
    </citation>
    <scope>NUCLEOTIDE SEQUENCE [LARGE SCALE GENOMIC DNA]</scope>
    <source>
        <strain evidence="3 4">RM3268</strain>
    </source>
</reference>
<feature type="compositionally biased region" description="Polar residues" evidence="1">
    <location>
        <begin position="65"/>
        <end position="76"/>
    </location>
</feature>
<feature type="compositionally biased region" description="Basic and acidic residues" evidence="1">
    <location>
        <begin position="111"/>
        <end position="120"/>
    </location>
</feature>
<dbReference type="RefSeq" id="WP_005871326.1">
    <property type="nucleotide sequence ID" value="NZ_ACYG01000024.1"/>
</dbReference>
<organism evidence="3 4">
    <name type="scientific">Campylobacter gracilis RM3268</name>
    <dbReference type="NCBI Taxonomy" id="553220"/>
    <lineage>
        <taxon>Bacteria</taxon>
        <taxon>Pseudomonadati</taxon>
        <taxon>Campylobacterota</taxon>
        <taxon>Epsilonproteobacteria</taxon>
        <taxon>Campylobacterales</taxon>
        <taxon>Campylobacteraceae</taxon>
        <taxon>Campylobacter</taxon>
    </lineage>
</organism>
<dbReference type="Gene3D" id="3.40.50.620">
    <property type="entry name" value="HUPs"/>
    <property type="match status" value="1"/>
</dbReference>
<feature type="region of interest" description="Disordered" evidence="1">
    <location>
        <begin position="62"/>
        <end position="127"/>
    </location>
</feature>
<sequence length="601" mass="65884">MASQEKNSRAHPVRIADEIEISSDTGNLHEIKPLESEGILSGTKTLNVARASSDAAQNLEAKQNLKASQSSKARQNSKAKRDLKTMRNLKMSRTSNARKDEALAKGATRNLKAEQARSESKGANNSATQIRKIEISRSDLNVLSLLANGAFGKSCELLRPSKLSICGINFVFSYAGAKKGDILELYLNKDGIAERTKNSLSGDSGAYLLAKELRNLQDEVSAAAQNEQSFAKSGAGFARTASAQSAINATSEGLDHIESLAASYDQTFTCSTDAKSVANLARNFISDSTENFIKNSAANPVSYELVARIDVSDVYAPSASEIAGSVFQNAYAEQTAVQGRITLLKNELAEQIARIKKVASSLAAPKISAFFTCADPIHRVHERLIRHMIDKADFVVIFLTGTSSADALPYELRKKTLSYLLQNFLVAQRAMMIDLGSLAIFDDKPALQCAIAKNLGINKIIFGQNHANMELFFEGGGVHSVLDEYQKRGEIEILLMPEYVYCEKCKVLVSTKNCPHGAHHHVHYRTQNLKALLRAGILPPAIFMRKEISAMILSELFPARFSDLQKLYDELFPNSGILQSHGESEFYEQLMQLYQTSALKT</sequence>
<comment type="caution">
    <text evidence="3">The sequence shown here is derived from an EMBL/GenBank/DDBJ whole genome shotgun (WGS) entry which is preliminary data.</text>
</comment>
<keyword evidence="4" id="KW-1185">Reference proteome</keyword>
<dbReference type="STRING" id="824.CGRAC_1795"/>
<feature type="domain" description="Sulphate adenylyltransferase catalytic" evidence="2">
    <location>
        <begin position="353"/>
        <end position="553"/>
    </location>
</feature>
<proteinExistence type="predicted"/>
<evidence type="ECO:0000313" key="4">
    <source>
        <dbReference type="Proteomes" id="UP000005709"/>
    </source>
</evidence>
<evidence type="ECO:0000256" key="1">
    <source>
        <dbReference type="SAM" id="MobiDB-lite"/>
    </source>
</evidence>
<evidence type="ECO:0000259" key="2">
    <source>
        <dbReference type="Pfam" id="PF01747"/>
    </source>
</evidence>
<dbReference type="PANTHER" id="PTHR43509">
    <property type="match status" value="1"/>
</dbReference>
<dbReference type="SUPFAM" id="SSF52374">
    <property type="entry name" value="Nucleotidylyl transferase"/>
    <property type="match status" value="1"/>
</dbReference>
<dbReference type="EMBL" id="ACYG01000024">
    <property type="protein sequence ID" value="EEV17729.1"/>
    <property type="molecule type" value="Genomic_DNA"/>
</dbReference>
<dbReference type="AlphaFoldDB" id="C8PHW5"/>
<dbReference type="OrthoDB" id="9804504at2"/>
<dbReference type="GO" id="GO:0004781">
    <property type="term" value="F:sulfate adenylyltransferase (ATP) activity"/>
    <property type="evidence" value="ECO:0007669"/>
    <property type="project" value="InterPro"/>
</dbReference>
<accession>C8PHW5</accession>
<dbReference type="InterPro" id="IPR014729">
    <property type="entry name" value="Rossmann-like_a/b/a_fold"/>
</dbReference>
<name>C8PHW5_9BACT</name>